<evidence type="ECO:0000313" key="5">
    <source>
        <dbReference type="Proteomes" id="UP000315369"/>
    </source>
</evidence>
<evidence type="ECO:0000256" key="2">
    <source>
        <dbReference type="ARBA" id="ARBA00023277"/>
    </source>
</evidence>
<protein>
    <submittedName>
        <fullName evidence="4">N-acetylmuramic acid 6-phosphate etherase</fullName>
    </submittedName>
</protein>
<proteinExistence type="predicted"/>
<dbReference type="PROSITE" id="PS51464">
    <property type="entry name" value="SIS"/>
    <property type="match status" value="1"/>
</dbReference>
<dbReference type="GO" id="GO:0046348">
    <property type="term" value="P:amino sugar catabolic process"/>
    <property type="evidence" value="ECO:0007669"/>
    <property type="project" value="InterPro"/>
</dbReference>
<dbReference type="OrthoDB" id="9813395at2"/>
<dbReference type="InterPro" id="IPR005488">
    <property type="entry name" value="Etherase_MurQ"/>
</dbReference>
<dbReference type="CDD" id="cd05007">
    <property type="entry name" value="SIS_Etherase"/>
    <property type="match status" value="1"/>
</dbReference>
<dbReference type="InterPro" id="IPR001347">
    <property type="entry name" value="SIS_dom"/>
</dbReference>
<organism evidence="4 5">
    <name type="scientific">Myxococcus llanfairpwllgwyngyllgogerychwyrndrobwllllantysiliogogogochensis</name>
    <dbReference type="NCBI Taxonomy" id="2590453"/>
    <lineage>
        <taxon>Bacteria</taxon>
        <taxon>Pseudomonadati</taxon>
        <taxon>Myxococcota</taxon>
        <taxon>Myxococcia</taxon>
        <taxon>Myxococcales</taxon>
        <taxon>Cystobacterineae</taxon>
        <taxon>Myxococcaceae</taxon>
        <taxon>Myxococcus</taxon>
    </lineage>
</organism>
<keyword evidence="5" id="KW-1185">Reference proteome</keyword>
<evidence type="ECO:0000313" key="4">
    <source>
        <dbReference type="EMBL" id="TQF13695.1"/>
    </source>
</evidence>
<name>A0A540WXG4_9BACT</name>
<dbReference type="Proteomes" id="UP000315369">
    <property type="component" value="Unassembled WGS sequence"/>
</dbReference>
<comment type="caution">
    <text evidence="4">The sequence shown here is derived from an EMBL/GenBank/DDBJ whole genome shotgun (WGS) entry which is preliminary data.</text>
</comment>
<dbReference type="SUPFAM" id="SSF53697">
    <property type="entry name" value="SIS domain"/>
    <property type="match status" value="1"/>
</dbReference>
<dbReference type="GO" id="GO:0097367">
    <property type="term" value="F:carbohydrate derivative binding"/>
    <property type="evidence" value="ECO:0007669"/>
    <property type="project" value="InterPro"/>
</dbReference>
<dbReference type="GO" id="GO:0016803">
    <property type="term" value="F:ether hydrolase activity"/>
    <property type="evidence" value="ECO:0007669"/>
    <property type="project" value="TreeGrafter"/>
</dbReference>
<dbReference type="GO" id="GO:0016835">
    <property type="term" value="F:carbon-oxygen lyase activity"/>
    <property type="evidence" value="ECO:0007669"/>
    <property type="project" value="InterPro"/>
</dbReference>
<dbReference type="Gene3D" id="1.10.8.1080">
    <property type="match status" value="1"/>
</dbReference>
<dbReference type="Gene3D" id="3.40.50.10490">
    <property type="entry name" value="Glucose-6-phosphate isomerase like protein, domain 1"/>
    <property type="match status" value="1"/>
</dbReference>
<gene>
    <name evidence="4" type="ORF">FJV41_22535</name>
</gene>
<keyword evidence="1" id="KW-0456">Lyase</keyword>
<dbReference type="NCBIfam" id="NF003915">
    <property type="entry name" value="PRK05441.1"/>
    <property type="match status" value="1"/>
</dbReference>
<dbReference type="PANTHER" id="PTHR10088">
    <property type="entry name" value="GLUCOKINASE REGULATORY PROTEIN"/>
    <property type="match status" value="1"/>
</dbReference>
<dbReference type="InterPro" id="IPR040190">
    <property type="entry name" value="MURQ/GCKR"/>
</dbReference>
<dbReference type="EMBL" id="VIFM01000091">
    <property type="protein sequence ID" value="TQF13695.1"/>
    <property type="molecule type" value="Genomic_DNA"/>
</dbReference>
<keyword evidence="2" id="KW-0119">Carbohydrate metabolism</keyword>
<dbReference type="GO" id="GO:0009254">
    <property type="term" value="P:peptidoglycan turnover"/>
    <property type="evidence" value="ECO:0007669"/>
    <property type="project" value="TreeGrafter"/>
</dbReference>
<evidence type="ECO:0000256" key="1">
    <source>
        <dbReference type="ARBA" id="ARBA00023239"/>
    </source>
</evidence>
<reference evidence="4 5" key="1">
    <citation type="submission" date="2019-06" db="EMBL/GenBank/DDBJ databases">
        <authorList>
            <person name="Livingstone P."/>
            <person name="Whitworth D."/>
        </authorList>
    </citation>
    <scope>NUCLEOTIDE SEQUENCE [LARGE SCALE GENOMIC DNA]</scope>
    <source>
        <strain evidence="4 5">AM401</strain>
    </source>
</reference>
<dbReference type="PANTHER" id="PTHR10088:SF4">
    <property type="entry name" value="GLUCOKINASE REGULATORY PROTEIN"/>
    <property type="match status" value="1"/>
</dbReference>
<dbReference type="AlphaFoldDB" id="A0A540WXG4"/>
<evidence type="ECO:0000259" key="3">
    <source>
        <dbReference type="PROSITE" id="PS51464"/>
    </source>
</evidence>
<sequence length="302" mass="30933">MAEETEHMARRFQGLDTWGTAETLEALWGGQSRAVAACLSALPALGAAVEATVDRLARGDGRLVYAGAGSSGVLAALDAVELGPTFDWPASRVAVVMAGGLDLSHGLDAVAEDDEGAGRERALRARLGPEDVVLGVSASGHSAFTVGVLDVARGRDALTVALACRAKSPLARVAAHEVVVASGAEVIAGSTRLGAGTAQKVMLNLFSTSVMAGLGRVFDNLMVDVRPENAKLRQRCVAMVARLAQVDEPRAAEALTAHGTVKRAVLGLAGLDVARADAALERAGGNLRLALSALSSEEVDPS</sequence>
<feature type="domain" description="SIS" evidence="3">
    <location>
        <begin position="52"/>
        <end position="216"/>
    </location>
</feature>
<dbReference type="InterPro" id="IPR046348">
    <property type="entry name" value="SIS_dom_sf"/>
</dbReference>
<dbReference type="Pfam" id="PF01380">
    <property type="entry name" value="SIS"/>
    <property type="match status" value="1"/>
</dbReference>
<accession>A0A540WXG4</accession>